<dbReference type="SUPFAM" id="SSF53756">
    <property type="entry name" value="UDP-Glycosyltransferase/glycogen phosphorylase"/>
    <property type="match status" value="1"/>
</dbReference>
<keyword evidence="4" id="KW-0808">Transferase</keyword>
<dbReference type="PANTHER" id="PTHR37316">
    <property type="entry name" value="TEICHOIC ACID GLYCEROL-PHOSPHATE PRIMASE"/>
    <property type="match status" value="1"/>
</dbReference>
<organism evidence="8 9">
    <name type="scientific">Weissella hellenica</name>
    <dbReference type="NCBI Taxonomy" id="46256"/>
    <lineage>
        <taxon>Bacteria</taxon>
        <taxon>Bacillati</taxon>
        <taxon>Bacillota</taxon>
        <taxon>Bacilli</taxon>
        <taxon>Lactobacillales</taxon>
        <taxon>Lactobacillaceae</taxon>
        <taxon>Weissella</taxon>
    </lineage>
</organism>
<evidence type="ECO:0000313" key="9">
    <source>
        <dbReference type="Proteomes" id="UP000182448"/>
    </source>
</evidence>
<keyword evidence="9" id="KW-1185">Reference proteome</keyword>
<evidence type="ECO:0000256" key="1">
    <source>
        <dbReference type="ARBA" id="ARBA00004202"/>
    </source>
</evidence>
<gene>
    <name evidence="8" type="ORF">GA0061075_1169</name>
</gene>
<evidence type="ECO:0000256" key="7">
    <source>
        <dbReference type="SAM" id="Phobius"/>
    </source>
</evidence>
<keyword evidence="7" id="KW-0812">Transmembrane</keyword>
<evidence type="ECO:0000256" key="2">
    <source>
        <dbReference type="ARBA" id="ARBA00010488"/>
    </source>
</evidence>
<name>A0ABY0K3I9_WEIHE</name>
<dbReference type="EMBL" id="FMAW01000016">
    <property type="protein sequence ID" value="SCC10077.1"/>
    <property type="molecule type" value="Genomic_DNA"/>
</dbReference>
<comment type="caution">
    <text evidence="8">The sequence shown here is derived from an EMBL/GenBank/DDBJ whole genome shotgun (WGS) entry which is preliminary data.</text>
</comment>
<dbReference type="PANTHER" id="PTHR37316:SF3">
    <property type="entry name" value="TEICHOIC ACID GLYCEROL-PHOSPHATE TRANSFERASE"/>
    <property type="match status" value="1"/>
</dbReference>
<dbReference type="Gene3D" id="3.40.50.12580">
    <property type="match status" value="1"/>
</dbReference>
<evidence type="ECO:0000256" key="5">
    <source>
        <dbReference type="ARBA" id="ARBA00022944"/>
    </source>
</evidence>
<evidence type="ECO:0000313" key="8">
    <source>
        <dbReference type="EMBL" id="SCC10077.1"/>
    </source>
</evidence>
<reference evidence="8 9" key="1">
    <citation type="submission" date="2016-08" db="EMBL/GenBank/DDBJ databases">
        <authorList>
            <person name="Varghese N."/>
            <person name="Submissions Spin"/>
        </authorList>
    </citation>
    <scope>NUCLEOTIDE SEQUENCE [LARGE SCALE GENOMIC DNA]</scope>
    <source>
        <strain evidence="8 9">R-53116</strain>
    </source>
</reference>
<feature type="transmembrane region" description="Helical" evidence="7">
    <location>
        <begin position="32"/>
        <end position="52"/>
    </location>
</feature>
<dbReference type="InterPro" id="IPR043149">
    <property type="entry name" value="TagF_N"/>
</dbReference>
<accession>A0ABY0K3I9</accession>
<comment type="similarity">
    <text evidence="2">Belongs to the CDP-glycerol glycerophosphotransferase family.</text>
</comment>
<keyword evidence="6 7" id="KW-0472">Membrane</keyword>
<evidence type="ECO:0000256" key="3">
    <source>
        <dbReference type="ARBA" id="ARBA00022475"/>
    </source>
</evidence>
<keyword evidence="5" id="KW-0777">Teichoic acid biosynthesis</keyword>
<proteinExistence type="inferred from homology"/>
<evidence type="ECO:0000256" key="6">
    <source>
        <dbReference type="ARBA" id="ARBA00023136"/>
    </source>
</evidence>
<comment type="subcellular location">
    <subcellularLocation>
        <location evidence="1">Cell membrane</location>
        <topology evidence="1">Peripheral membrane protein</topology>
    </subcellularLocation>
</comment>
<dbReference type="InterPro" id="IPR043148">
    <property type="entry name" value="TagF_C"/>
</dbReference>
<dbReference type="Gene3D" id="3.40.50.11820">
    <property type="match status" value="1"/>
</dbReference>
<keyword evidence="3" id="KW-1003">Cell membrane</keyword>
<sequence>MFVTLKVTKLRVHGNRMGRAQKIKNRIKNSSFFGMSYLTGTLILVKLLQLFIKPNEKQILFISYSGRQYSDTPKEAYNMLRTDPDFADYELVWAFNKPKLYKQPELGRKISSNSPTFFFHLLKSKYWIANSSIDRLIPFKHEQHVYIQFWHGVPLKSLGHSEVGLSRLVQYWYDHVQFDFMFTYSDYDLEKFKAVFPRTKQFVTQGQLRKNIVQRYEQNITPARIKYQLGIKSDKPVLLYLPTFRGYDAKEQTNLTEATLNELSETYTVIYRGHYFTDGAGKGQIITAKNYSLYKMFMIADTLITDFSSVFFDFVEYGKKVYLFQPDVSEYIVRRGIYLDAKKDLHLPVAYSEVELIALMQADNYDYQVLKKIKEEYNPHEGDEAANALKKILMQYL</sequence>
<dbReference type="Proteomes" id="UP000182448">
    <property type="component" value="Unassembled WGS sequence"/>
</dbReference>
<dbReference type="Pfam" id="PF04464">
    <property type="entry name" value="Glyphos_transf"/>
    <property type="match status" value="1"/>
</dbReference>
<dbReference type="InterPro" id="IPR007554">
    <property type="entry name" value="Glycerophosphate_synth"/>
</dbReference>
<protein>
    <submittedName>
        <fullName evidence="8">CDP-glycerol glycerophosphotransferase</fullName>
    </submittedName>
</protein>
<evidence type="ECO:0000256" key="4">
    <source>
        <dbReference type="ARBA" id="ARBA00022679"/>
    </source>
</evidence>
<keyword evidence="7" id="KW-1133">Transmembrane helix</keyword>
<dbReference type="InterPro" id="IPR051612">
    <property type="entry name" value="Teichoic_Acid_Biosynth"/>
</dbReference>